<evidence type="ECO:0000313" key="4">
    <source>
        <dbReference type="Proteomes" id="UP001206895"/>
    </source>
</evidence>
<evidence type="ECO:0000256" key="2">
    <source>
        <dbReference type="SAM" id="Phobius"/>
    </source>
</evidence>
<feature type="compositionally biased region" description="Low complexity" evidence="1">
    <location>
        <begin position="416"/>
        <end position="427"/>
    </location>
</feature>
<feature type="transmembrane region" description="Helical" evidence="2">
    <location>
        <begin position="26"/>
        <end position="44"/>
    </location>
</feature>
<keyword evidence="4" id="KW-1185">Reference proteome</keyword>
<feature type="transmembrane region" description="Helical" evidence="2">
    <location>
        <begin position="241"/>
        <end position="262"/>
    </location>
</feature>
<keyword evidence="2" id="KW-0812">Transmembrane</keyword>
<feature type="region of interest" description="Disordered" evidence="1">
    <location>
        <begin position="416"/>
        <end position="454"/>
    </location>
</feature>
<keyword evidence="2" id="KW-0472">Membrane</keyword>
<proteinExistence type="predicted"/>
<comment type="caution">
    <text evidence="3">The sequence shown here is derived from an EMBL/GenBank/DDBJ whole genome shotgun (WGS) entry which is preliminary data.</text>
</comment>
<gene>
    <name evidence="3" type="ORF">LX13_002331</name>
</gene>
<evidence type="ECO:0000313" key="3">
    <source>
        <dbReference type="EMBL" id="MCP2176512.1"/>
    </source>
</evidence>
<reference evidence="3 4" key="1">
    <citation type="submission" date="2022-06" db="EMBL/GenBank/DDBJ databases">
        <title>Genomic Encyclopedia of Archaeal and Bacterial Type Strains, Phase II (KMG-II): from individual species to whole genera.</title>
        <authorList>
            <person name="Goeker M."/>
        </authorList>
    </citation>
    <scope>NUCLEOTIDE SEQUENCE [LARGE SCALE GENOMIC DNA]</scope>
    <source>
        <strain evidence="3 4">DSM 44693</strain>
    </source>
</reference>
<sequence>MSQSDSRARNGVTVDVVGHVRGLVRVLPVAVIVGIVVAIAVYAFQSSTSTRYQADLVAQIVTPGSAATGQSGATSTDAATAAGPFVALSTDQQVIDAVSRAAGVSDAQFTVSAGEVPGIVSVSADGDSREQAAAIARAVVSTVDSTYRTRQQAVTTTSSPDSAISNGLNNLSTRLTALTDQLDGVIQEGGTAQREIAALTAQIAQLRSQATSTTAASTDATPTQRLILLAQPAGSVKAGTIPPAAIAAVIGLIAMILVAEILSATRSRRGKTVNREWARRLAETTSTPVDLLVDGTQLPAVTAAAVSRAASVLVWSSPGATDVASDLAGIPGAQTTLAALGPDAPAITDGQYGLAVVVVREGEAHRPEVAAAMETLTAWDIPARLLVVATATRGTLSLPGGLALAFRKPAAGGVEAPAGEAVADAAGSRTPAAGPAVSGPATDVPEADRQPVNG</sequence>
<dbReference type="RefSeq" id="WP_343946962.1">
    <property type="nucleotide sequence ID" value="NZ_BAAAJQ010000001.1"/>
</dbReference>
<dbReference type="EMBL" id="JAMTCJ010000002">
    <property type="protein sequence ID" value="MCP2176512.1"/>
    <property type="molecule type" value="Genomic_DNA"/>
</dbReference>
<organism evidence="3 4">
    <name type="scientific">Williamsia maris</name>
    <dbReference type="NCBI Taxonomy" id="72806"/>
    <lineage>
        <taxon>Bacteria</taxon>
        <taxon>Bacillati</taxon>
        <taxon>Actinomycetota</taxon>
        <taxon>Actinomycetes</taxon>
        <taxon>Mycobacteriales</taxon>
        <taxon>Nocardiaceae</taxon>
        <taxon>Williamsia</taxon>
    </lineage>
</organism>
<evidence type="ECO:0008006" key="5">
    <source>
        <dbReference type="Google" id="ProtNLM"/>
    </source>
</evidence>
<dbReference type="Proteomes" id="UP001206895">
    <property type="component" value="Unassembled WGS sequence"/>
</dbReference>
<name>A0ABT1HE26_9NOCA</name>
<evidence type="ECO:0000256" key="1">
    <source>
        <dbReference type="SAM" id="MobiDB-lite"/>
    </source>
</evidence>
<keyword evidence="2" id="KW-1133">Transmembrane helix</keyword>
<protein>
    <recommendedName>
        <fullName evidence="5">Capsular polysaccharide biosynthesis protein</fullName>
    </recommendedName>
</protein>
<accession>A0ABT1HE26</accession>